<dbReference type="PROSITE" id="PS50994">
    <property type="entry name" value="INTEGRASE"/>
    <property type="match status" value="1"/>
</dbReference>
<organism evidence="5 6">
    <name type="scientific">Paramuricea clavata</name>
    <name type="common">Red gorgonian</name>
    <name type="synonym">Violescent sea-whip</name>
    <dbReference type="NCBI Taxonomy" id="317549"/>
    <lineage>
        <taxon>Eukaryota</taxon>
        <taxon>Metazoa</taxon>
        <taxon>Cnidaria</taxon>
        <taxon>Anthozoa</taxon>
        <taxon>Octocorallia</taxon>
        <taxon>Malacalcyonacea</taxon>
        <taxon>Plexauridae</taxon>
        <taxon>Paramuricea</taxon>
    </lineage>
</organism>
<dbReference type="SUPFAM" id="SSF53098">
    <property type="entry name" value="Ribonuclease H-like"/>
    <property type="match status" value="1"/>
</dbReference>
<dbReference type="InterPro" id="IPR041588">
    <property type="entry name" value="Integrase_H2C2"/>
</dbReference>
<dbReference type="InterPro" id="IPR001584">
    <property type="entry name" value="Integrase_cat-core"/>
</dbReference>
<feature type="domain" description="Integrase catalytic" evidence="4">
    <location>
        <begin position="63"/>
        <end position="225"/>
    </location>
</feature>
<dbReference type="AlphaFoldDB" id="A0A7D9I0N7"/>
<dbReference type="Gene3D" id="3.30.40.10">
    <property type="entry name" value="Zinc/RING finger domain, C3HC4 (zinc finger)"/>
    <property type="match status" value="1"/>
</dbReference>
<dbReference type="SUPFAM" id="SSF57903">
    <property type="entry name" value="FYVE/PHD zinc finger"/>
    <property type="match status" value="1"/>
</dbReference>
<keyword evidence="3" id="KW-0862">Zinc</keyword>
<dbReference type="Pfam" id="PF00665">
    <property type="entry name" value="rve"/>
    <property type="match status" value="1"/>
</dbReference>
<dbReference type="InterPro" id="IPR050951">
    <property type="entry name" value="Retrovirus_Pol_polyprotein"/>
</dbReference>
<dbReference type="Proteomes" id="UP001152795">
    <property type="component" value="Unassembled WGS sequence"/>
</dbReference>
<evidence type="ECO:0000259" key="4">
    <source>
        <dbReference type="PROSITE" id="PS50994"/>
    </source>
</evidence>
<dbReference type="EMBL" id="CACRXK020002510">
    <property type="protein sequence ID" value="CAB3994661.1"/>
    <property type="molecule type" value="Genomic_DNA"/>
</dbReference>
<dbReference type="SUPFAM" id="SSF54001">
    <property type="entry name" value="Cysteine proteinases"/>
    <property type="match status" value="1"/>
</dbReference>
<protein>
    <submittedName>
        <fullName evidence="5">Retrotransposable element</fullName>
    </submittedName>
</protein>
<keyword evidence="6" id="KW-1185">Reference proteome</keyword>
<dbReference type="OrthoDB" id="10054020at2759"/>
<dbReference type="GO" id="GO:0008270">
    <property type="term" value="F:zinc ion binding"/>
    <property type="evidence" value="ECO:0007669"/>
    <property type="project" value="UniProtKB-KW"/>
</dbReference>
<comment type="caution">
    <text evidence="5">The sequence shown here is derived from an EMBL/GenBank/DDBJ whole genome shotgun (WGS) entry which is preliminary data.</text>
</comment>
<reference evidence="5" key="1">
    <citation type="submission" date="2020-04" db="EMBL/GenBank/DDBJ databases">
        <authorList>
            <person name="Alioto T."/>
            <person name="Alioto T."/>
            <person name="Gomez Garrido J."/>
        </authorList>
    </citation>
    <scope>NUCLEOTIDE SEQUENCE</scope>
    <source>
        <strain evidence="5">A484AB</strain>
    </source>
</reference>
<evidence type="ECO:0000313" key="5">
    <source>
        <dbReference type="EMBL" id="CAB3994661.1"/>
    </source>
</evidence>
<dbReference type="Pfam" id="PF00628">
    <property type="entry name" value="PHD"/>
    <property type="match status" value="1"/>
</dbReference>
<proteinExistence type="predicted"/>
<dbReference type="Gene3D" id="1.10.340.70">
    <property type="match status" value="1"/>
</dbReference>
<dbReference type="InterPro" id="IPR013083">
    <property type="entry name" value="Znf_RING/FYVE/PHD"/>
</dbReference>
<dbReference type="InterPro" id="IPR019787">
    <property type="entry name" value="Znf_PHD-finger"/>
</dbReference>
<dbReference type="PANTHER" id="PTHR37984">
    <property type="entry name" value="PROTEIN CBG26694"/>
    <property type="match status" value="1"/>
</dbReference>
<name>A0A7D9I0N7_PARCT</name>
<dbReference type="GO" id="GO:0015074">
    <property type="term" value="P:DNA integration"/>
    <property type="evidence" value="ECO:0007669"/>
    <property type="project" value="InterPro"/>
</dbReference>
<keyword evidence="2" id="KW-0863">Zinc-finger</keyword>
<evidence type="ECO:0000256" key="2">
    <source>
        <dbReference type="ARBA" id="ARBA00022771"/>
    </source>
</evidence>
<dbReference type="InterPro" id="IPR011011">
    <property type="entry name" value="Znf_FYVE_PHD"/>
</dbReference>
<dbReference type="InterPro" id="IPR036397">
    <property type="entry name" value="RNaseH_sf"/>
</dbReference>
<gene>
    <name evidence="5" type="ORF">PACLA_8A016077</name>
</gene>
<dbReference type="Pfam" id="PF17921">
    <property type="entry name" value="Integrase_H2C2"/>
    <property type="match status" value="1"/>
</dbReference>
<dbReference type="PANTHER" id="PTHR37984:SF5">
    <property type="entry name" value="PROTEIN NYNRIN-LIKE"/>
    <property type="match status" value="1"/>
</dbReference>
<dbReference type="Gene3D" id="3.30.420.10">
    <property type="entry name" value="Ribonuclease H-like superfamily/Ribonuclease H"/>
    <property type="match status" value="1"/>
</dbReference>
<evidence type="ECO:0000256" key="3">
    <source>
        <dbReference type="ARBA" id="ARBA00022833"/>
    </source>
</evidence>
<dbReference type="InterPro" id="IPR012337">
    <property type="entry name" value="RNaseH-like_sf"/>
</dbReference>
<evidence type="ECO:0000256" key="1">
    <source>
        <dbReference type="ARBA" id="ARBA00022723"/>
    </source>
</evidence>
<dbReference type="GO" id="GO:0003676">
    <property type="term" value="F:nucleic acid binding"/>
    <property type="evidence" value="ECO:0007669"/>
    <property type="project" value="InterPro"/>
</dbReference>
<evidence type="ECO:0000313" key="6">
    <source>
        <dbReference type="Proteomes" id="UP001152795"/>
    </source>
</evidence>
<keyword evidence="1" id="KW-0479">Metal-binding</keyword>
<accession>A0A7D9I0N7</accession>
<sequence length="617" mass="70395">MEILRDCHEAEIGGGHFKRDKTYGKISERFYWHGLMSDVKQYVSTCDVCQRVDGKLGKQHAELHPIPVSDVWKQVGIDLIGPLKASKQGNSYIATMTDYFSKWPEAQAIPNKSTKCVSDFLFKMILRYGCMDIVISDQGRVFANQVNNELFPRTGVDHRITSAYHPQTNGLTERFNQTLENAIVKIINEDQDNWEDNLDSILFCYRSSKNDSTKFSPFFLMYGREPKLPIELAVKGSPRCDDQDSTQVSLDTKVEQLLKLKKSVHDLAMENIRKAQDRQKRNYDKKHDSTKVCTKNMRNLDRKGGKMDTRWLGPYMITAHVGKGRYKLLNQESGKHLAKMINSSRLKKYIQRNPDEKSTETQRKEKIIIPDAPKEDTRADQNDEWIKALGLKKSDRTDILKKRMLNDRIVNGARKLIKKKFALVGGLQDPLLSQLSFDRCTSEGVQIHNTGKIHWITSSSIGGQPVSVYDSLYDDLTESSEKQLAQCYHNCIDQAGQLHIEMASFQKQKGSTDCGLFAIASAYELASGNIHFNYEGLFDQSAMRKHLVDCLEKEDISSFPRARKTTAVVNNNEKLLIIQTHCACQLPEYGDMVQCDLCNMWYHLTCTNLSQTPGEDD</sequence>
<dbReference type="InterPro" id="IPR038765">
    <property type="entry name" value="Papain-like_cys_pep_sf"/>
</dbReference>
<dbReference type="FunFam" id="3.30.420.10:FF:000032">
    <property type="entry name" value="Retrovirus-related Pol polyprotein from transposon 297-like Protein"/>
    <property type="match status" value="1"/>
</dbReference>